<dbReference type="VEuPathDB" id="FungiDB:DIURU_004302"/>
<proteinExistence type="predicted"/>
<sequence length="192" mass="22213">MTWDQDERPVFRPTHDFPVNIPTIDNVYHRYIFENRQDSEDKCGRASLGNLGFGRLQAFICSVIPLGVIERNEIISSVMRVESLEWMGARLGLASPSSPSPPQMPTECLFVVYLGALWYQWGERNSFYWLCGLYKSIFIELEQRGIKVPAFAEYLAFKRRHCQSTTTATPVVRKRSVEHDDDERAAKRMMTK</sequence>
<accession>A0A642UK95</accession>
<dbReference type="EMBL" id="SWFT01000123">
    <property type="protein sequence ID" value="KAA8899460.1"/>
    <property type="molecule type" value="Genomic_DNA"/>
</dbReference>
<keyword evidence="3" id="KW-1185">Reference proteome</keyword>
<evidence type="ECO:0000313" key="2">
    <source>
        <dbReference type="EMBL" id="KAA8899460.1"/>
    </source>
</evidence>
<gene>
    <name evidence="2" type="ORF">DIURU_004302</name>
</gene>
<dbReference type="GeneID" id="54782953"/>
<feature type="compositionally biased region" description="Basic and acidic residues" evidence="1">
    <location>
        <begin position="175"/>
        <end position="186"/>
    </location>
</feature>
<protein>
    <submittedName>
        <fullName evidence="2">Uncharacterized protein</fullName>
    </submittedName>
</protein>
<dbReference type="AlphaFoldDB" id="A0A642UK95"/>
<evidence type="ECO:0000256" key="1">
    <source>
        <dbReference type="SAM" id="MobiDB-lite"/>
    </source>
</evidence>
<comment type="caution">
    <text evidence="2">The sequence shown here is derived from an EMBL/GenBank/DDBJ whole genome shotgun (WGS) entry which is preliminary data.</text>
</comment>
<name>A0A642UK95_DIURU</name>
<dbReference type="RefSeq" id="XP_034010923.1">
    <property type="nucleotide sequence ID" value="XM_034157161.1"/>
</dbReference>
<organism evidence="2 3">
    <name type="scientific">Diutina rugosa</name>
    <name type="common">Yeast</name>
    <name type="synonym">Candida rugosa</name>
    <dbReference type="NCBI Taxonomy" id="5481"/>
    <lineage>
        <taxon>Eukaryota</taxon>
        <taxon>Fungi</taxon>
        <taxon>Dikarya</taxon>
        <taxon>Ascomycota</taxon>
        <taxon>Saccharomycotina</taxon>
        <taxon>Pichiomycetes</taxon>
        <taxon>Debaryomycetaceae</taxon>
        <taxon>Diutina</taxon>
    </lineage>
</organism>
<evidence type="ECO:0000313" key="3">
    <source>
        <dbReference type="Proteomes" id="UP000449547"/>
    </source>
</evidence>
<dbReference type="Proteomes" id="UP000449547">
    <property type="component" value="Unassembled WGS sequence"/>
</dbReference>
<feature type="region of interest" description="Disordered" evidence="1">
    <location>
        <begin position="173"/>
        <end position="192"/>
    </location>
</feature>
<reference evidence="2 3" key="1">
    <citation type="submission" date="2019-07" db="EMBL/GenBank/DDBJ databases">
        <title>Genome assembly of two rare yeast pathogens: Diutina rugosa and Trichomonascus ciferrii.</title>
        <authorList>
            <person name="Mixao V."/>
            <person name="Saus E."/>
            <person name="Hansen A."/>
            <person name="Lass-Flor C."/>
            <person name="Gabaldon T."/>
        </authorList>
    </citation>
    <scope>NUCLEOTIDE SEQUENCE [LARGE SCALE GENOMIC DNA]</scope>
    <source>
        <strain evidence="2 3">CBS 613</strain>
    </source>
</reference>